<comment type="caution">
    <text evidence="1">The sequence shown here is derived from an EMBL/GenBank/DDBJ whole genome shotgun (WGS) entry which is preliminary data.</text>
</comment>
<evidence type="ECO:0000313" key="2">
    <source>
        <dbReference type="Proteomes" id="UP000543030"/>
    </source>
</evidence>
<proteinExistence type="predicted"/>
<keyword evidence="2" id="KW-1185">Reference proteome</keyword>
<dbReference type="AlphaFoldDB" id="A0A840RIT2"/>
<dbReference type="Pfam" id="PF06891">
    <property type="entry name" value="P2_Phage_GpR"/>
    <property type="match status" value="1"/>
</dbReference>
<evidence type="ECO:0008006" key="3">
    <source>
        <dbReference type="Google" id="ProtNLM"/>
    </source>
</evidence>
<protein>
    <recommendedName>
        <fullName evidence="3">Tail completion protein R (GpR)</fullName>
    </recommendedName>
</protein>
<dbReference type="EMBL" id="JACHHN010000005">
    <property type="protein sequence ID" value="MBB5192081.1"/>
    <property type="molecule type" value="Genomic_DNA"/>
</dbReference>
<gene>
    <name evidence="1" type="ORF">HNQ50_002818</name>
</gene>
<dbReference type="InterPro" id="IPR009678">
    <property type="entry name" value="Phage_tail_completion_R"/>
</dbReference>
<sequence length="148" mass="16402">MQKPNSLRKRLIEAFPDYDRNPDKLLVFADAGRVVATGTPARSFELRYTLNLILTDFTDDPNAAMLAVVDWVATNQPELLANPDQRKDAIQFEADIISNDTVDVSIKLPVTESVLARQVDGNWTTADLPEPPPVETGWELVLGKPRSG</sequence>
<dbReference type="Proteomes" id="UP000543030">
    <property type="component" value="Unassembled WGS sequence"/>
</dbReference>
<reference evidence="1 2" key="1">
    <citation type="submission" date="2020-08" db="EMBL/GenBank/DDBJ databases">
        <title>Genomic Encyclopedia of Type Strains, Phase IV (KMG-IV): sequencing the most valuable type-strain genomes for metagenomic binning, comparative biology and taxonomic classification.</title>
        <authorList>
            <person name="Goeker M."/>
        </authorList>
    </citation>
    <scope>NUCLEOTIDE SEQUENCE [LARGE SCALE GENOMIC DNA]</scope>
    <source>
        <strain evidence="1 2">DSM 18233</strain>
    </source>
</reference>
<evidence type="ECO:0000313" key="1">
    <source>
        <dbReference type="EMBL" id="MBB5192081.1"/>
    </source>
</evidence>
<accession>A0A840RIT2</accession>
<organism evidence="1 2">
    <name type="scientific">Silvimonas terrae</name>
    <dbReference type="NCBI Taxonomy" id="300266"/>
    <lineage>
        <taxon>Bacteria</taxon>
        <taxon>Pseudomonadati</taxon>
        <taxon>Pseudomonadota</taxon>
        <taxon>Betaproteobacteria</taxon>
        <taxon>Neisseriales</taxon>
        <taxon>Chitinibacteraceae</taxon>
        <taxon>Silvimonas</taxon>
    </lineage>
</organism>
<name>A0A840RIT2_9NEIS</name>
<dbReference type="RefSeq" id="WP_184101691.1">
    <property type="nucleotide sequence ID" value="NZ_JACHHN010000005.1"/>
</dbReference>